<keyword evidence="2" id="KW-0805">Transcription regulation</keyword>
<keyword evidence="7" id="KW-1185">Reference proteome</keyword>
<dbReference type="PANTHER" id="PTHR30146">
    <property type="entry name" value="LACI-RELATED TRANSCRIPTIONAL REPRESSOR"/>
    <property type="match status" value="1"/>
</dbReference>
<evidence type="ECO:0000259" key="5">
    <source>
        <dbReference type="PROSITE" id="PS50932"/>
    </source>
</evidence>
<dbReference type="PANTHER" id="PTHR30146:SF148">
    <property type="entry name" value="HTH-TYPE TRANSCRIPTIONAL REPRESSOR PURR-RELATED"/>
    <property type="match status" value="1"/>
</dbReference>
<dbReference type="Gene3D" id="1.10.260.40">
    <property type="entry name" value="lambda repressor-like DNA-binding domains"/>
    <property type="match status" value="1"/>
</dbReference>
<dbReference type="RefSeq" id="WP_068483095.1">
    <property type="nucleotide sequence ID" value="NZ_CP018760.1"/>
</dbReference>
<evidence type="ECO:0000313" key="6">
    <source>
        <dbReference type="EMBL" id="OBR41017.1"/>
    </source>
</evidence>
<dbReference type="Gene3D" id="3.40.50.2300">
    <property type="match status" value="2"/>
</dbReference>
<dbReference type="InterPro" id="IPR010982">
    <property type="entry name" value="Lambda_DNA-bd_dom_sf"/>
</dbReference>
<dbReference type="PROSITE" id="PS50932">
    <property type="entry name" value="HTH_LACI_2"/>
    <property type="match status" value="1"/>
</dbReference>
<accession>A0A1B7ZD11</accession>
<dbReference type="KEGG" id="mart:BTR34_16260"/>
<dbReference type="GO" id="GO:0000976">
    <property type="term" value="F:transcription cis-regulatory region binding"/>
    <property type="evidence" value="ECO:0007669"/>
    <property type="project" value="TreeGrafter"/>
</dbReference>
<sequence>MSTKVSLKDIAKIVGVSISLVSYVLNGKGKENRVSEETEKRIKEVAKSLNYRPNLNARSLKTNKTRTIGVILADISNPFFSNLARVIEDEAFNQDYTVIFGSSDEKMEKFDKVLELLLDRQVDGLIIAPPQGSKQSILKLKEQKIPFVLIDRYFEGFAYNYVVADNFNASSLATNYLIDKGHKKIATIGYQSELAHYTDRYEGYIDALNRANLIPSEDIMKRVNHLYLKRDMKKSIDELVNRSEVDAIYFQTNTLAEEGLRQLISLGRDILHRIDVVVFDQNSTYHFLENFVPYISQPIKKMGKKALRILIENIKYPDSKSVQIKLNTYLELESENQN</sequence>
<evidence type="ECO:0000256" key="4">
    <source>
        <dbReference type="ARBA" id="ARBA00023163"/>
    </source>
</evidence>
<organism evidence="6 7">
    <name type="scientific">Maribacter hydrothermalis</name>
    <dbReference type="NCBI Taxonomy" id="1836467"/>
    <lineage>
        <taxon>Bacteria</taxon>
        <taxon>Pseudomonadati</taxon>
        <taxon>Bacteroidota</taxon>
        <taxon>Flavobacteriia</taxon>
        <taxon>Flavobacteriales</taxon>
        <taxon>Flavobacteriaceae</taxon>
        <taxon>Maribacter</taxon>
    </lineage>
</organism>
<dbReference type="Proteomes" id="UP000092164">
    <property type="component" value="Unassembled WGS sequence"/>
</dbReference>
<dbReference type="SUPFAM" id="SSF47413">
    <property type="entry name" value="lambda repressor-like DNA-binding domains"/>
    <property type="match status" value="1"/>
</dbReference>
<dbReference type="CDD" id="cd01392">
    <property type="entry name" value="HTH_LacI"/>
    <property type="match status" value="1"/>
</dbReference>
<dbReference type="STRING" id="1836467.BTR34_16260"/>
<evidence type="ECO:0000313" key="7">
    <source>
        <dbReference type="Proteomes" id="UP000092164"/>
    </source>
</evidence>
<dbReference type="InterPro" id="IPR000843">
    <property type="entry name" value="HTH_LacI"/>
</dbReference>
<name>A0A1B7ZD11_9FLAO</name>
<dbReference type="GO" id="GO:0003700">
    <property type="term" value="F:DNA-binding transcription factor activity"/>
    <property type="evidence" value="ECO:0007669"/>
    <property type="project" value="TreeGrafter"/>
</dbReference>
<dbReference type="AlphaFoldDB" id="A0A1B7ZD11"/>
<dbReference type="EMBL" id="LZFP01000004">
    <property type="protein sequence ID" value="OBR41017.1"/>
    <property type="molecule type" value="Genomic_DNA"/>
</dbReference>
<keyword evidence="4" id="KW-0804">Transcription</keyword>
<dbReference type="Pfam" id="PF00532">
    <property type="entry name" value="Peripla_BP_1"/>
    <property type="match status" value="1"/>
</dbReference>
<dbReference type="OrthoDB" id="9768806at2"/>
<dbReference type="SUPFAM" id="SSF53822">
    <property type="entry name" value="Periplasmic binding protein-like I"/>
    <property type="match status" value="1"/>
</dbReference>
<dbReference type="InterPro" id="IPR028082">
    <property type="entry name" value="Peripla_BP_I"/>
</dbReference>
<dbReference type="InterPro" id="IPR001761">
    <property type="entry name" value="Peripla_BP/Lac1_sug-bd_dom"/>
</dbReference>
<evidence type="ECO:0000256" key="1">
    <source>
        <dbReference type="ARBA" id="ARBA00022491"/>
    </source>
</evidence>
<evidence type="ECO:0000256" key="3">
    <source>
        <dbReference type="ARBA" id="ARBA00023125"/>
    </source>
</evidence>
<comment type="caution">
    <text evidence="6">The sequence shown here is derived from an EMBL/GenBank/DDBJ whole genome shotgun (WGS) entry which is preliminary data.</text>
</comment>
<dbReference type="Pfam" id="PF00356">
    <property type="entry name" value="LacI"/>
    <property type="match status" value="1"/>
</dbReference>
<dbReference type="SMART" id="SM00354">
    <property type="entry name" value="HTH_LACI"/>
    <property type="match status" value="1"/>
</dbReference>
<proteinExistence type="predicted"/>
<evidence type="ECO:0000256" key="2">
    <source>
        <dbReference type="ARBA" id="ARBA00023015"/>
    </source>
</evidence>
<gene>
    <name evidence="6" type="ORF">A9200_14435</name>
</gene>
<feature type="domain" description="HTH lacI-type" evidence="5">
    <location>
        <begin position="5"/>
        <end position="62"/>
    </location>
</feature>
<reference evidence="7" key="1">
    <citation type="submission" date="2016-06" db="EMBL/GenBank/DDBJ databases">
        <authorList>
            <person name="Zhan P."/>
        </authorList>
    </citation>
    <scope>NUCLEOTIDE SEQUENCE [LARGE SCALE GENOMIC DNA]</scope>
    <source>
        <strain evidence="7">T28</strain>
    </source>
</reference>
<protein>
    <recommendedName>
        <fullName evidence="5">HTH lacI-type domain-containing protein</fullName>
    </recommendedName>
</protein>
<keyword evidence="1" id="KW-0678">Repressor</keyword>
<keyword evidence="3" id="KW-0238">DNA-binding</keyword>